<dbReference type="AlphaFoldDB" id="A0A432X9Q5"/>
<comment type="catalytic activity">
    <reaction evidence="2">
        <text>Hydrolysis of proteins in presence of ATP.</text>
        <dbReference type="EC" id="3.4.21.53"/>
    </reaction>
</comment>
<dbReference type="Pfam" id="PF13654">
    <property type="entry name" value="AAA_32"/>
    <property type="match status" value="1"/>
</dbReference>
<reference evidence="4 5" key="1">
    <citation type="journal article" date="2011" name="Front. Microbiol.">
        <title>Genomic signatures of strain selection and enhancement in Bacillus atrophaeus var. globigii, a historical biowarfare simulant.</title>
        <authorList>
            <person name="Gibbons H.S."/>
            <person name="Broomall S.M."/>
            <person name="McNew L.A."/>
            <person name="Daligault H."/>
            <person name="Chapman C."/>
            <person name="Bruce D."/>
            <person name="Karavis M."/>
            <person name="Krepps M."/>
            <person name="McGregor P.A."/>
            <person name="Hong C."/>
            <person name="Park K.H."/>
            <person name="Akmal A."/>
            <person name="Feldman A."/>
            <person name="Lin J.S."/>
            <person name="Chang W.E."/>
            <person name="Higgs B.W."/>
            <person name="Demirev P."/>
            <person name="Lindquist J."/>
            <person name="Liem A."/>
            <person name="Fochler E."/>
            <person name="Read T.D."/>
            <person name="Tapia R."/>
            <person name="Johnson S."/>
            <person name="Bishop-Lilly K.A."/>
            <person name="Detter C."/>
            <person name="Han C."/>
            <person name="Sozhamannan S."/>
            <person name="Rosenzweig C.N."/>
            <person name="Skowronski E.W."/>
        </authorList>
    </citation>
    <scope>NUCLEOTIDE SEQUENCE [LARGE SCALE GENOMIC DNA]</scope>
    <source>
        <strain evidence="4 5">AIT1</strain>
    </source>
</reference>
<dbReference type="GO" id="GO:0005524">
    <property type="term" value="F:ATP binding"/>
    <property type="evidence" value="ECO:0007669"/>
    <property type="project" value="InterPro"/>
</dbReference>
<comment type="similarity">
    <text evidence="2">Belongs to the peptidase S16 family.</text>
</comment>
<dbReference type="PRINTS" id="PR00830">
    <property type="entry name" value="ENDOLAPTASE"/>
</dbReference>
<evidence type="ECO:0000259" key="3">
    <source>
        <dbReference type="PROSITE" id="PS51786"/>
    </source>
</evidence>
<organism evidence="4 5">
    <name type="scientific">Aliidiomarina taiwanensis</name>
    <dbReference type="NCBI Taxonomy" id="946228"/>
    <lineage>
        <taxon>Bacteria</taxon>
        <taxon>Pseudomonadati</taxon>
        <taxon>Pseudomonadota</taxon>
        <taxon>Gammaproteobacteria</taxon>
        <taxon>Alteromonadales</taxon>
        <taxon>Idiomarinaceae</taxon>
        <taxon>Aliidiomarina</taxon>
    </lineage>
</organism>
<dbReference type="InterPro" id="IPR014721">
    <property type="entry name" value="Ribsml_uS5_D2-typ_fold_subgr"/>
</dbReference>
<name>A0A432X9Q5_9GAMM</name>
<feature type="active site" evidence="2">
    <location>
        <position position="560"/>
    </location>
</feature>
<keyword evidence="2" id="KW-0720">Serine protease</keyword>
<accession>A0A432X9Q5</accession>
<dbReference type="EC" id="3.4.21.53" evidence="2"/>
<protein>
    <recommendedName>
        <fullName evidence="2">endopeptidase La</fullName>
        <ecNumber evidence="2">3.4.21.53</ecNumber>
    </recommendedName>
</protein>
<evidence type="ECO:0000256" key="2">
    <source>
        <dbReference type="PROSITE-ProRule" id="PRU01122"/>
    </source>
</evidence>
<keyword evidence="5" id="KW-1185">Reference proteome</keyword>
<dbReference type="PROSITE" id="PS51786">
    <property type="entry name" value="LON_PROTEOLYTIC"/>
    <property type="match status" value="1"/>
</dbReference>
<dbReference type="GO" id="GO:0004176">
    <property type="term" value="F:ATP-dependent peptidase activity"/>
    <property type="evidence" value="ECO:0007669"/>
    <property type="project" value="UniProtKB-UniRule"/>
</dbReference>
<dbReference type="Proteomes" id="UP000286976">
    <property type="component" value="Unassembled WGS sequence"/>
</dbReference>
<feature type="active site" evidence="2">
    <location>
        <position position="517"/>
    </location>
</feature>
<dbReference type="GO" id="GO:0030163">
    <property type="term" value="P:protein catabolic process"/>
    <property type="evidence" value="ECO:0007669"/>
    <property type="project" value="InterPro"/>
</dbReference>
<dbReference type="InterPro" id="IPR027417">
    <property type="entry name" value="P-loop_NTPase"/>
</dbReference>
<dbReference type="GO" id="GO:0004252">
    <property type="term" value="F:serine-type endopeptidase activity"/>
    <property type="evidence" value="ECO:0007669"/>
    <property type="project" value="UniProtKB-UniRule"/>
</dbReference>
<sequence length="665" mass="74183">MPSNQETTSSFTYQKLTAEQLTAQVHPMLTQPASAENVAAQVLAGQSRALLALQHAIQSNSSYSHAFMALPSGLIANDVIRAVAKHQQWQAKNQYDWVYLAHPSNPLTPVCVWLPAGSAPEALHSLWDFLNTAPEQRSELMQQLKAQFPSSSFSQYLNHIATKRFDDIPGNELANIIVSHTQDAEPWVYCDRVNYARLFGDIRIQAVEGTVSSALHLIRPGALLHANGGVLVVDAHELLQEPHLWRQLKHVLRRKRFDWEQPGKGQTAIFYQPEAIPIDVKVILTGDTYLFSQLAELDEEFSNFFPFIADFTAIFKPSEHNSHEYLGFLTYLRDQVRHRPLSACGFTALLQYSSSLCEHQGELSLDAVRLMQFLEQAETLANAANSEYIEARHIHATEQEQDYRMARIAEMNWQSIIEQQVHIDTSGQVVGQINGLTVVSTAGIEFGEPSRITATVHYGDGDIIDIERKAELSGSIHTKGVMILTAYLAHVFAQKEQIPLSATLVFEQSYHEVDGDSASLAELCCLLSALANAPIEQGLAVTGAIDQFGNVQAIGGINEKIQGYFTICQQRGLTGQQGIILPYSNRLNLHLPPAIREAVANDTFHIYTVKHVSEAVQLLMGMPCGSAQQPDSASIFGRIQQRLQEVQELHHHDEPVFFRRWLRKS</sequence>
<feature type="domain" description="Lon proteolytic" evidence="3">
    <location>
        <begin position="427"/>
        <end position="622"/>
    </location>
</feature>
<dbReference type="SUPFAM" id="SSF52540">
    <property type="entry name" value="P-loop containing nucleoside triphosphate hydrolases"/>
    <property type="match status" value="1"/>
</dbReference>
<dbReference type="Gene3D" id="3.40.50.300">
    <property type="entry name" value="P-loop containing nucleotide triphosphate hydrolases"/>
    <property type="match status" value="1"/>
</dbReference>
<dbReference type="PANTHER" id="PTHR10046">
    <property type="entry name" value="ATP DEPENDENT LON PROTEASE FAMILY MEMBER"/>
    <property type="match status" value="1"/>
</dbReference>
<dbReference type="InterPro" id="IPR041699">
    <property type="entry name" value="AAA_32"/>
</dbReference>
<dbReference type="OrthoDB" id="9758568at2"/>
<gene>
    <name evidence="4" type="ORF">CWE15_03025</name>
</gene>
<dbReference type="InterPro" id="IPR027065">
    <property type="entry name" value="Lon_Prtase"/>
</dbReference>
<keyword evidence="1 2" id="KW-0645">Protease</keyword>
<proteinExistence type="inferred from homology"/>
<evidence type="ECO:0000313" key="5">
    <source>
        <dbReference type="Proteomes" id="UP000286976"/>
    </source>
</evidence>
<dbReference type="Gene3D" id="3.30.230.10">
    <property type="match status" value="1"/>
</dbReference>
<keyword evidence="2" id="KW-0378">Hydrolase</keyword>
<dbReference type="InterPro" id="IPR046843">
    <property type="entry name" value="LonB_AAA-LID"/>
</dbReference>
<comment type="caution">
    <text evidence="4">The sequence shown here is derived from an EMBL/GenBank/DDBJ whole genome shotgun (WGS) entry which is preliminary data.</text>
</comment>
<dbReference type="Pfam" id="PF05362">
    <property type="entry name" value="Lon_C"/>
    <property type="match status" value="1"/>
</dbReference>
<dbReference type="InterPro" id="IPR020568">
    <property type="entry name" value="Ribosomal_Su5_D2-typ_SF"/>
</dbReference>
<evidence type="ECO:0000256" key="1">
    <source>
        <dbReference type="ARBA" id="ARBA00022670"/>
    </source>
</evidence>
<dbReference type="RefSeq" id="WP_126756549.1">
    <property type="nucleotide sequence ID" value="NZ_PIPQ01000001.1"/>
</dbReference>
<dbReference type="EMBL" id="PIPQ01000001">
    <property type="protein sequence ID" value="RUO44153.1"/>
    <property type="molecule type" value="Genomic_DNA"/>
</dbReference>
<dbReference type="Pfam" id="PF20436">
    <property type="entry name" value="LonB_AAA-LID"/>
    <property type="match status" value="1"/>
</dbReference>
<dbReference type="Gene3D" id="1.10.8.60">
    <property type="match status" value="1"/>
</dbReference>
<evidence type="ECO:0000313" key="4">
    <source>
        <dbReference type="EMBL" id="RUO44153.1"/>
    </source>
</evidence>
<dbReference type="SUPFAM" id="SSF54211">
    <property type="entry name" value="Ribosomal protein S5 domain 2-like"/>
    <property type="match status" value="1"/>
</dbReference>
<dbReference type="GO" id="GO:0006508">
    <property type="term" value="P:proteolysis"/>
    <property type="evidence" value="ECO:0007669"/>
    <property type="project" value="UniProtKB-KW"/>
</dbReference>
<dbReference type="InterPro" id="IPR008269">
    <property type="entry name" value="Lon_proteolytic"/>
</dbReference>